<evidence type="ECO:0000313" key="2">
    <source>
        <dbReference type="EMBL" id="ORY36595.1"/>
    </source>
</evidence>
<gene>
    <name evidence="2" type="ORF">LY90DRAFT_511492</name>
</gene>
<reference evidence="2 3" key="1">
    <citation type="submission" date="2016-08" db="EMBL/GenBank/DDBJ databases">
        <title>A Parts List for Fungal Cellulosomes Revealed by Comparative Genomics.</title>
        <authorList>
            <consortium name="DOE Joint Genome Institute"/>
            <person name="Haitjema C.H."/>
            <person name="Gilmore S.P."/>
            <person name="Henske J.K."/>
            <person name="Solomon K.V."/>
            <person name="De Groot R."/>
            <person name="Kuo A."/>
            <person name="Mondo S.J."/>
            <person name="Salamov A.A."/>
            <person name="Labutti K."/>
            <person name="Zhao Z."/>
            <person name="Chiniquy J."/>
            <person name="Barry K."/>
            <person name="Brewer H.M."/>
            <person name="Purvine S.O."/>
            <person name="Wright A.T."/>
            <person name="Boxma B."/>
            <person name="Van Alen T."/>
            <person name="Hackstein J.H."/>
            <person name="Baker S.E."/>
            <person name="Grigoriev I.V."/>
            <person name="O'Malley M.A."/>
        </authorList>
    </citation>
    <scope>NUCLEOTIDE SEQUENCE [LARGE SCALE GENOMIC DNA]</scope>
    <source>
        <strain evidence="2 3">G1</strain>
    </source>
</reference>
<dbReference type="EMBL" id="MCOG01000147">
    <property type="protein sequence ID" value="ORY36595.1"/>
    <property type="molecule type" value="Genomic_DNA"/>
</dbReference>
<dbReference type="Pfam" id="PF07534">
    <property type="entry name" value="TLD"/>
    <property type="match status" value="1"/>
</dbReference>
<dbReference type="Proteomes" id="UP000193920">
    <property type="component" value="Unassembled WGS sequence"/>
</dbReference>
<comment type="caution">
    <text evidence="2">The sequence shown here is derived from an EMBL/GenBank/DDBJ whole genome shotgun (WGS) entry which is preliminary data.</text>
</comment>
<name>A0A1Y2BR21_9FUNG</name>
<evidence type="ECO:0000313" key="3">
    <source>
        <dbReference type="Proteomes" id="UP000193920"/>
    </source>
</evidence>
<dbReference type="InterPro" id="IPR006571">
    <property type="entry name" value="TLDc_dom"/>
</dbReference>
<dbReference type="OrthoDB" id="2350283at2759"/>
<feature type="domain" description="TLDc" evidence="1">
    <location>
        <begin position="8"/>
        <end position="132"/>
    </location>
</feature>
<dbReference type="STRING" id="1754190.A0A1Y2BR21"/>
<organism evidence="2 3">
    <name type="scientific">Neocallimastix californiae</name>
    <dbReference type="NCBI Taxonomy" id="1754190"/>
    <lineage>
        <taxon>Eukaryota</taxon>
        <taxon>Fungi</taxon>
        <taxon>Fungi incertae sedis</taxon>
        <taxon>Chytridiomycota</taxon>
        <taxon>Chytridiomycota incertae sedis</taxon>
        <taxon>Neocallimastigomycetes</taxon>
        <taxon>Neocallimastigales</taxon>
        <taxon>Neocallimastigaceae</taxon>
        <taxon>Neocallimastix</taxon>
    </lineage>
</organism>
<sequence>MVQIFPIFHKCSKDISNNIILIKTKENQRFGGFTINTWIGRENSISESEAFCFSLSNKKIYNRINNDTYPSTVWDCNEYLSFYDMFTLGNNKLLNKGNCSNSNSNRYEQTKKFEINNGKEYFLVDELEFYQVSFE</sequence>
<evidence type="ECO:0000259" key="1">
    <source>
        <dbReference type="Pfam" id="PF07534"/>
    </source>
</evidence>
<keyword evidence="3" id="KW-1185">Reference proteome</keyword>
<protein>
    <recommendedName>
        <fullName evidence="1">TLDc domain-containing protein</fullName>
    </recommendedName>
</protein>
<proteinExistence type="predicted"/>
<accession>A0A1Y2BR21</accession>
<dbReference type="AlphaFoldDB" id="A0A1Y2BR21"/>